<dbReference type="InterPro" id="IPR000571">
    <property type="entry name" value="Znf_CCCH"/>
</dbReference>
<dbReference type="EMBL" id="BGZK01000323">
    <property type="protein sequence ID" value="GBP36824.1"/>
    <property type="molecule type" value="Genomic_DNA"/>
</dbReference>
<comment type="function">
    <text evidence="13">Catalyzes the synthesis of dihydrouridine, a modified base, in various RNAs, such as tRNAs, mRNAs and some long non-coding RNAs (lncRNAs). Mainly modifies the uridine in position 47 (U47) in the D-loop of most cytoplasmic tRNAs. Also able to mediate the formation of dihydrouridine in some mRNAs, thereby regulating their translation.</text>
</comment>
<comment type="caution">
    <text evidence="22">The sequence shown here is derived from an EMBL/GenBank/DDBJ whole genome shotgun (WGS) entry which is preliminary data.</text>
</comment>
<dbReference type="PROSITE" id="PS50103">
    <property type="entry name" value="ZF_C3H1"/>
    <property type="match status" value="1"/>
</dbReference>
<evidence type="ECO:0000256" key="16">
    <source>
        <dbReference type="ARBA" id="ARBA00049447"/>
    </source>
</evidence>
<dbReference type="InterPro" id="IPR035587">
    <property type="entry name" value="DUS-like_FMN-bd"/>
</dbReference>
<dbReference type="GO" id="GO:0050660">
    <property type="term" value="F:flavin adenine dinucleotide binding"/>
    <property type="evidence" value="ECO:0007669"/>
    <property type="project" value="UniProtKB-UniRule"/>
</dbReference>
<keyword evidence="9 18" id="KW-0862">Zinc</keyword>
<evidence type="ECO:0000313" key="23">
    <source>
        <dbReference type="Proteomes" id="UP000299102"/>
    </source>
</evidence>
<keyword evidence="7" id="KW-0677">Repeat</keyword>
<comment type="catalytic activity">
    <reaction evidence="15">
        <text>a 5,6-dihydrouridine in mRNA + NAD(+) = a uridine in mRNA + NADH + H(+)</text>
        <dbReference type="Rhea" id="RHEA:69851"/>
        <dbReference type="Rhea" id="RHEA-COMP:14658"/>
        <dbReference type="Rhea" id="RHEA-COMP:17789"/>
        <dbReference type="ChEBI" id="CHEBI:15378"/>
        <dbReference type="ChEBI" id="CHEBI:57540"/>
        <dbReference type="ChEBI" id="CHEBI:57945"/>
        <dbReference type="ChEBI" id="CHEBI:65315"/>
        <dbReference type="ChEBI" id="CHEBI:74443"/>
    </reaction>
    <physiologicalReaction direction="right-to-left" evidence="15">
        <dbReference type="Rhea" id="RHEA:69853"/>
    </physiologicalReaction>
</comment>
<name>A0A4C1VFR5_EUMVA</name>
<comment type="similarity">
    <text evidence="19">Belongs to the dus family. Dus3 subfamily.</text>
</comment>
<proteinExistence type="inferred from homology"/>
<keyword evidence="8 18" id="KW-0863">Zinc-finger</keyword>
<reference evidence="22 23" key="1">
    <citation type="journal article" date="2019" name="Commun. Biol.">
        <title>The bagworm genome reveals a unique fibroin gene that provides high tensile strength.</title>
        <authorList>
            <person name="Kono N."/>
            <person name="Nakamura H."/>
            <person name="Ohtoshi R."/>
            <person name="Tomita M."/>
            <person name="Numata K."/>
            <person name="Arakawa K."/>
        </authorList>
    </citation>
    <scope>NUCLEOTIDE SEQUENCE [LARGE SCALE GENOMIC DNA]</scope>
</reference>
<feature type="region of interest" description="Disordered" evidence="20">
    <location>
        <begin position="63"/>
        <end position="86"/>
    </location>
</feature>
<evidence type="ECO:0000313" key="22">
    <source>
        <dbReference type="EMBL" id="GBP36824.1"/>
    </source>
</evidence>
<evidence type="ECO:0000256" key="1">
    <source>
        <dbReference type="ARBA" id="ARBA00001917"/>
    </source>
</evidence>
<comment type="catalytic activity">
    <reaction evidence="17">
        <text>5,6-dihydrouridine(47) in tRNA + NADP(+) = uridine(47) in tRNA + NADPH + H(+)</text>
        <dbReference type="Rhea" id="RHEA:53360"/>
        <dbReference type="Rhea" id="RHEA-COMP:13539"/>
        <dbReference type="Rhea" id="RHEA-COMP:13540"/>
        <dbReference type="ChEBI" id="CHEBI:15378"/>
        <dbReference type="ChEBI" id="CHEBI:57783"/>
        <dbReference type="ChEBI" id="CHEBI:58349"/>
        <dbReference type="ChEBI" id="CHEBI:65315"/>
        <dbReference type="ChEBI" id="CHEBI:74443"/>
        <dbReference type="EC" id="1.3.1.89"/>
    </reaction>
    <physiologicalReaction direction="right-to-left" evidence="17">
        <dbReference type="Rhea" id="RHEA:53362"/>
    </physiologicalReaction>
</comment>
<dbReference type="PROSITE" id="PS01136">
    <property type="entry name" value="UPF0034"/>
    <property type="match status" value="1"/>
</dbReference>
<evidence type="ECO:0000256" key="11">
    <source>
        <dbReference type="ARBA" id="ARBA00023002"/>
    </source>
</evidence>
<dbReference type="STRING" id="151549.A0A4C1VFR5"/>
<dbReference type="GO" id="GO:0003723">
    <property type="term" value="F:RNA binding"/>
    <property type="evidence" value="ECO:0007669"/>
    <property type="project" value="TreeGrafter"/>
</dbReference>
<dbReference type="GO" id="GO:0008270">
    <property type="term" value="F:zinc ion binding"/>
    <property type="evidence" value="ECO:0007669"/>
    <property type="project" value="UniProtKB-KW"/>
</dbReference>
<keyword evidence="5 19" id="KW-0819">tRNA processing</keyword>
<keyword evidence="6 18" id="KW-0479">Metal-binding</keyword>
<evidence type="ECO:0000256" key="20">
    <source>
        <dbReference type="SAM" id="MobiDB-lite"/>
    </source>
</evidence>
<gene>
    <name evidence="22" type="primary">dus3l</name>
    <name evidence="22" type="ORF">EVAR_28165_1</name>
</gene>
<organism evidence="22 23">
    <name type="scientific">Eumeta variegata</name>
    <name type="common">Bagworm moth</name>
    <name type="synonym">Eumeta japonica</name>
    <dbReference type="NCBI Taxonomy" id="151549"/>
    <lineage>
        <taxon>Eukaryota</taxon>
        <taxon>Metazoa</taxon>
        <taxon>Ecdysozoa</taxon>
        <taxon>Arthropoda</taxon>
        <taxon>Hexapoda</taxon>
        <taxon>Insecta</taxon>
        <taxon>Pterygota</taxon>
        <taxon>Neoptera</taxon>
        <taxon>Endopterygota</taxon>
        <taxon>Lepidoptera</taxon>
        <taxon>Glossata</taxon>
        <taxon>Ditrysia</taxon>
        <taxon>Tineoidea</taxon>
        <taxon>Psychidae</taxon>
        <taxon>Oiketicinae</taxon>
        <taxon>Eumeta</taxon>
    </lineage>
</organism>
<feature type="compositionally biased region" description="Basic residues" evidence="20">
    <location>
        <begin position="64"/>
        <end position="76"/>
    </location>
</feature>
<comment type="catalytic activity">
    <reaction evidence="16">
        <text>a 5,6-dihydrouridine in mRNA + NADP(+) = a uridine in mRNA + NADPH + H(+)</text>
        <dbReference type="Rhea" id="RHEA:69855"/>
        <dbReference type="Rhea" id="RHEA-COMP:14658"/>
        <dbReference type="Rhea" id="RHEA-COMP:17789"/>
        <dbReference type="ChEBI" id="CHEBI:15378"/>
        <dbReference type="ChEBI" id="CHEBI:57783"/>
        <dbReference type="ChEBI" id="CHEBI:58349"/>
        <dbReference type="ChEBI" id="CHEBI:65315"/>
        <dbReference type="ChEBI" id="CHEBI:74443"/>
    </reaction>
    <physiologicalReaction direction="right-to-left" evidence="16">
        <dbReference type="Rhea" id="RHEA:69857"/>
    </physiologicalReaction>
</comment>
<dbReference type="FunFam" id="3.20.20.70:FF:000067">
    <property type="entry name" value="tRNA-dihydrouridine(47) synthase [NAD(P)(+)]"/>
    <property type="match status" value="1"/>
</dbReference>
<evidence type="ECO:0000256" key="12">
    <source>
        <dbReference type="ARBA" id="ARBA00023027"/>
    </source>
</evidence>
<evidence type="ECO:0000256" key="3">
    <source>
        <dbReference type="ARBA" id="ARBA00022643"/>
    </source>
</evidence>
<evidence type="ECO:0000256" key="7">
    <source>
        <dbReference type="ARBA" id="ARBA00022737"/>
    </source>
</evidence>
<evidence type="ECO:0000256" key="14">
    <source>
        <dbReference type="ARBA" id="ARBA00048266"/>
    </source>
</evidence>
<dbReference type="InterPro" id="IPR013785">
    <property type="entry name" value="Aldolase_TIM"/>
</dbReference>
<keyword evidence="2 19" id="KW-0285">Flavoprotein</keyword>
<keyword evidence="12" id="KW-0520">NAD</keyword>
<evidence type="ECO:0000256" key="8">
    <source>
        <dbReference type="ARBA" id="ARBA00022771"/>
    </source>
</evidence>
<evidence type="ECO:0000256" key="10">
    <source>
        <dbReference type="ARBA" id="ARBA00022857"/>
    </source>
</evidence>
<keyword evidence="23" id="KW-1185">Reference proteome</keyword>
<dbReference type="CDD" id="cd02801">
    <property type="entry name" value="DUS_like_FMN"/>
    <property type="match status" value="1"/>
</dbReference>
<evidence type="ECO:0000256" key="9">
    <source>
        <dbReference type="ARBA" id="ARBA00022833"/>
    </source>
</evidence>
<comment type="cofactor">
    <cofactor evidence="1 19">
        <name>FMN</name>
        <dbReference type="ChEBI" id="CHEBI:58210"/>
    </cofactor>
</comment>
<dbReference type="SUPFAM" id="SSF51395">
    <property type="entry name" value="FMN-linked oxidoreductases"/>
    <property type="match status" value="1"/>
</dbReference>
<evidence type="ECO:0000256" key="15">
    <source>
        <dbReference type="ARBA" id="ARBA00048342"/>
    </source>
</evidence>
<evidence type="ECO:0000256" key="13">
    <source>
        <dbReference type="ARBA" id="ARBA00045365"/>
    </source>
</evidence>
<feature type="zinc finger region" description="C3H1-type" evidence="18">
    <location>
        <begin position="128"/>
        <end position="153"/>
    </location>
</feature>
<dbReference type="AlphaFoldDB" id="A0A4C1VFR5"/>
<dbReference type="Gene3D" id="3.20.20.70">
    <property type="entry name" value="Aldolase class I"/>
    <property type="match status" value="1"/>
</dbReference>
<evidence type="ECO:0000256" key="6">
    <source>
        <dbReference type="ARBA" id="ARBA00022723"/>
    </source>
</evidence>
<dbReference type="OrthoDB" id="259935at2759"/>
<keyword evidence="3 19" id="KW-0288">FMN</keyword>
<evidence type="ECO:0000256" key="18">
    <source>
        <dbReference type="PROSITE-ProRule" id="PRU00723"/>
    </source>
</evidence>
<dbReference type="GO" id="GO:0006397">
    <property type="term" value="P:mRNA processing"/>
    <property type="evidence" value="ECO:0007669"/>
    <property type="project" value="UniProtKB-KW"/>
</dbReference>
<evidence type="ECO:0000256" key="2">
    <source>
        <dbReference type="ARBA" id="ARBA00022630"/>
    </source>
</evidence>
<keyword evidence="10" id="KW-0521">NADP</keyword>
<sequence>MPNSGAGICAIKDEFIVKKTGINNDDEKKSFLGKHKLIDDSQKTNDETEIKIAKVESSEALKKVKEKKRGQNKARPKTFQDNKESKPCPSIIDVTSSEEKQSCQFVNCKYIHNPLEYLKCKAKDIGEVCHLFTLRGRCPRGLACRFGSQHISAEGCNKVDEEKVKEWKEDTFNSIKPLLQTQLQKRKYDFSLAERLVKAIDTRNKPGGEKSTESNENEYSEKTNKIGAILDEDIIKLLSREKKKIDWHNKLYLSPLTTVGNLPFRRICKNFGADITCGEMAVCESLLKGLKQEWALVKRHSSEDIFGVQICGNNAYTITKVAQLIEENTEVNFVDLNMGCPIDLIYKKGAGCGMMHRLPALEASIRCASNLLSVPFTVKIRTGVYQDKKIAHNLVPKIATWGASLITLHGRSREARYTKLSDWEYIETCAKSASPCPVFGNGDILSYEDYVKKREIAPSVQGVMIGRGALIKPWIFTEIKEQKLWDISSNERFDILKKYTNYGLEHWGSDTQGVENTRRFLLEWLSFLYRYVPVGLLETPPQKINERPPTYRGRNDLETLMASGDCADWIKISEMLLGPVPDGFNFLPKHKANSYQ</sequence>
<protein>
    <recommendedName>
        <fullName evidence="19">tRNA-dihydrouridine(47) synthase [NAD(P)(+)]</fullName>
        <ecNumber evidence="19">1.3.1.-</ecNumber>
    </recommendedName>
    <alternativeName>
        <fullName evidence="19">tRNA-dihydrouridine synthase 3</fullName>
    </alternativeName>
</protein>
<evidence type="ECO:0000256" key="17">
    <source>
        <dbReference type="ARBA" id="ARBA00049513"/>
    </source>
</evidence>
<evidence type="ECO:0000259" key="21">
    <source>
        <dbReference type="PROSITE" id="PS50103"/>
    </source>
</evidence>
<accession>A0A4C1VFR5</accession>
<comment type="catalytic activity">
    <reaction evidence="14">
        <text>5,6-dihydrouridine(47) in tRNA + NAD(+) = uridine(47) in tRNA + NADH + H(+)</text>
        <dbReference type="Rhea" id="RHEA:53364"/>
        <dbReference type="Rhea" id="RHEA-COMP:13539"/>
        <dbReference type="Rhea" id="RHEA-COMP:13540"/>
        <dbReference type="ChEBI" id="CHEBI:15378"/>
        <dbReference type="ChEBI" id="CHEBI:57540"/>
        <dbReference type="ChEBI" id="CHEBI:57945"/>
        <dbReference type="ChEBI" id="CHEBI:65315"/>
        <dbReference type="ChEBI" id="CHEBI:74443"/>
        <dbReference type="EC" id="1.3.1.89"/>
    </reaction>
    <physiologicalReaction direction="right-to-left" evidence="14">
        <dbReference type="Rhea" id="RHEA:53366"/>
    </physiologicalReaction>
</comment>
<dbReference type="Proteomes" id="UP000299102">
    <property type="component" value="Unassembled WGS sequence"/>
</dbReference>
<keyword evidence="11 19" id="KW-0560">Oxidoreductase</keyword>
<feature type="domain" description="C3H1-type" evidence="21">
    <location>
        <begin position="128"/>
        <end position="153"/>
    </location>
</feature>
<evidence type="ECO:0000256" key="19">
    <source>
        <dbReference type="RuleBase" id="RU291113"/>
    </source>
</evidence>
<dbReference type="PANTHER" id="PTHR45846">
    <property type="entry name" value="TRNA-DIHYDROURIDINE(47) SYNTHASE [NAD(P)(+)]-LIKE"/>
    <property type="match status" value="1"/>
</dbReference>
<dbReference type="EC" id="1.3.1.-" evidence="19"/>
<dbReference type="GO" id="GO:0106414">
    <property type="term" value="F:mRNA dihydrouridine synthase activity"/>
    <property type="evidence" value="ECO:0007669"/>
    <property type="project" value="RHEA"/>
</dbReference>
<dbReference type="InterPro" id="IPR018517">
    <property type="entry name" value="tRNA_hU_synthase_CS"/>
</dbReference>
<keyword evidence="4" id="KW-0507">mRNA processing</keyword>
<dbReference type="PANTHER" id="PTHR45846:SF1">
    <property type="entry name" value="TRNA-DIHYDROURIDINE(47) SYNTHASE [NAD(P)(+)]-LIKE"/>
    <property type="match status" value="1"/>
</dbReference>
<evidence type="ECO:0000256" key="4">
    <source>
        <dbReference type="ARBA" id="ARBA00022664"/>
    </source>
</evidence>
<dbReference type="GO" id="GO:0102265">
    <property type="term" value="F:tRNA-dihydrouridine47 synthase activity"/>
    <property type="evidence" value="ECO:0007669"/>
    <property type="project" value="UniProtKB-EC"/>
</dbReference>
<dbReference type="Pfam" id="PF01207">
    <property type="entry name" value="Dus"/>
    <property type="match status" value="1"/>
</dbReference>
<evidence type="ECO:0000256" key="5">
    <source>
        <dbReference type="ARBA" id="ARBA00022694"/>
    </source>
</evidence>